<feature type="domain" description="GH18" evidence="2">
    <location>
        <begin position="125"/>
        <end position="371"/>
    </location>
</feature>
<accession>A0A0C3QJP3</accession>
<proteinExistence type="predicted"/>
<dbReference type="OrthoDB" id="73875at2759"/>
<dbReference type="GO" id="GO:0005975">
    <property type="term" value="P:carbohydrate metabolic process"/>
    <property type="evidence" value="ECO:0007669"/>
    <property type="project" value="InterPro"/>
</dbReference>
<keyword evidence="3" id="KW-0378">Hydrolase</keyword>
<dbReference type="PROSITE" id="PS51910">
    <property type="entry name" value="GH18_2"/>
    <property type="match status" value="1"/>
</dbReference>
<dbReference type="Pfam" id="PF00704">
    <property type="entry name" value="Glyco_hydro_18"/>
    <property type="match status" value="1"/>
</dbReference>
<dbReference type="AlphaFoldDB" id="A0A0C3QJP3"/>
<protein>
    <submittedName>
        <fullName evidence="3">Glycoside hydrolase family 18 protein</fullName>
    </submittedName>
</protein>
<dbReference type="STRING" id="1051891.A0A0C3QJP3"/>
<keyword evidence="4" id="KW-1185">Reference proteome</keyword>
<evidence type="ECO:0000313" key="3">
    <source>
        <dbReference type="EMBL" id="KIO27356.1"/>
    </source>
</evidence>
<keyword evidence="1" id="KW-0732">Signal</keyword>
<feature type="chain" id="PRO_5002168463" evidence="1">
    <location>
        <begin position="25"/>
        <end position="371"/>
    </location>
</feature>
<name>A0A0C3QJP3_9AGAM</name>
<evidence type="ECO:0000313" key="4">
    <source>
        <dbReference type="Proteomes" id="UP000054248"/>
    </source>
</evidence>
<dbReference type="InterPro" id="IPR001223">
    <property type="entry name" value="Glyco_hydro18_cat"/>
</dbReference>
<dbReference type="InterPro" id="IPR017853">
    <property type="entry name" value="GH"/>
</dbReference>
<dbReference type="HOGENOM" id="CLU_746380_0_0_1"/>
<gene>
    <name evidence="3" type="ORF">M407DRAFT_23402</name>
</gene>
<sequence length="371" mass="38938">MTKSTAAVLFCLGLTSSWLNTVDARGAHERYDPYGYISSSLSSATPTPTSISDVVSTPITSIPDVVSTPITSNVSLLRRAATTSNIALTSNIASTSTMSAVPASTSGISIVSVGSPKPPQDPVYYIANGFFANWHALAPSDTSFASNTGSGVVGRTFKLEDVKWDLLDTLTYGYIPIPLSNFANISLGLQDAALIPKFVDSAEANNVTSILSLGGHIASPNTGGSASTGFAAALASNDTITEFVQGVKSLVTKLGVKGIEFDWEWTPCSPDTPYTSKELSTAFLSFLTQLRSELDDGIVITLAVGVVPFETPQIILPDDQVEDTPLEATSLATTDPNLVDGATVATTLTGQYKNVTAFAEVVDYIMPTQKL</sequence>
<dbReference type="Gene3D" id="3.20.20.80">
    <property type="entry name" value="Glycosidases"/>
    <property type="match status" value="1"/>
</dbReference>
<organism evidence="3 4">
    <name type="scientific">Tulasnella calospora MUT 4182</name>
    <dbReference type="NCBI Taxonomy" id="1051891"/>
    <lineage>
        <taxon>Eukaryota</taxon>
        <taxon>Fungi</taxon>
        <taxon>Dikarya</taxon>
        <taxon>Basidiomycota</taxon>
        <taxon>Agaricomycotina</taxon>
        <taxon>Agaricomycetes</taxon>
        <taxon>Cantharellales</taxon>
        <taxon>Tulasnellaceae</taxon>
        <taxon>Tulasnella</taxon>
    </lineage>
</organism>
<dbReference type="EMBL" id="KN823010">
    <property type="protein sequence ID" value="KIO27356.1"/>
    <property type="molecule type" value="Genomic_DNA"/>
</dbReference>
<evidence type="ECO:0000256" key="1">
    <source>
        <dbReference type="SAM" id="SignalP"/>
    </source>
</evidence>
<dbReference type="Proteomes" id="UP000054248">
    <property type="component" value="Unassembled WGS sequence"/>
</dbReference>
<reference evidence="4" key="2">
    <citation type="submission" date="2015-01" db="EMBL/GenBank/DDBJ databases">
        <title>Evolutionary Origins and Diversification of the Mycorrhizal Mutualists.</title>
        <authorList>
            <consortium name="DOE Joint Genome Institute"/>
            <consortium name="Mycorrhizal Genomics Consortium"/>
            <person name="Kohler A."/>
            <person name="Kuo A."/>
            <person name="Nagy L.G."/>
            <person name="Floudas D."/>
            <person name="Copeland A."/>
            <person name="Barry K.W."/>
            <person name="Cichocki N."/>
            <person name="Veneault-Fourrey C."/>
            <person name="LaButti K."/>
            <person name="Lindquist E.A."/>
            <person name="Lipzen A."/>
            <person name="Lundell T."/>
            <person name="Morin E."/>
            <person name="Murat C."/>
            <person name="Riley R."/>
            <person name="Ohm R."/>
            <person name="Sun H."/>
            <person name="Tunlid A."/>
            <person name="Henrissat B."/>
            <person name="Grigoriev I.V."/>
            <person name="Hibbett D.S."/>
            <person name="Martin F."/>
        </authorList>
    </citation>
    <scope>NUCLEOTIDE SEQUENCE [LARGE SCALE GENOMIC DNA]</scope>
    <source>
        <strain evidence="4">MUT 4182</strain>
    </source>
</reference>
<evidence type="ECO:0000259" key="2">
    <source>
        <dbReference type="PROSITE" id="PS51910"/>
    </source>
</evidence>
<dbReference type="SUPFAM" id="SSF51445">
    <property type="entry name" value="(Trans)glycosidases"/>
    <property type="match status" value="1"/>
</dbReference>
<feature type="signal peptide" evidence="1">
    <location>
        <begin position="1"/>
        <end position="24"/>
    </location>
</feature>
<dbReference type="GO" id="GO:0016787">
    <property type="term" value="F:hydrolase activity"/>
    <property type="evidence" value="ECO:0007669"/>
    <property type="project" value="UniProtKB-KW"/>
</dbReference>
<reference evidence="3 4" key="1">
    <citation type="submission" date="2014-04" db="EMBL/GenBank/DDBJ databases">
        <authorList>
            <consortium name="DOE Joint Genome Institute"/>
            <person name="Kuo A."/>
            <person name="Girlanda M."/>
            <person name="Perotto S."/>
            <person name="Kohler A."/>
            <person name="Nagy L.G."/>
            <person name="Floudas D."/>
            <person name="Copeland A."/>
            <person name="Barry K.W."/>
            <person name="Cichocki N."/>
            <person name="Veneault-Fourrey C."/>
            <person name="LaButti K."/>
            <person name="Lindquist E.A."/>
            <person name="Lipzen A."/>
            <person name="Lundell T."/>
            <person name="Morin E."/>
            <person name="Murat C."/>
            <person name="Sun H."/>
            <person name="Tunlid A."/>
            <person name="Henrissat B."/>
            <person name="Grigoriev I.V."/>
            <person name="Hibbett D.S."/>
            <person name="Martin F."/>
            <person name="Nordberg H.P."/>
            <person name="Cantor M.N."/>
            <person name="Hua S.X."/>
        </authorList>
    </citation>
    <scope>NUCLEOTIDE SEQUENCE [LARGE SCALE GENOMIC DNA]</scope>
    <source>
        <strain evidence="3 4">MUT 4182</strain>
    </source>
</reference>